<evidence type="ECO:0000256" key="1">
    <source>
        <dbReference type="SAM" id="Phobius"/>
    </source>
</evidence>
<name>A0A645CYX8_9ZZZZ</name>
<accession>A0A645CYX8</accession>
<evidence type="ECO:0008006" key="3">
    <source>
        <dbReference type="Google" id="ProtNLM"/>
    </source>
</evidence>
<organism evidence="2">
    <name type="scientific">bioreactor metagenome</name>
    <dbReference type="NCBI Taxonomy" id="1076179"/>
    <lineage>
        <taxon>unclassified sequences</taxon>
        <taxon>metagenomes</taxon>
        <taxon>ecological metagenomes</taxon>
    </lineage>
</organism>
<feature type="transmembrane region" description="Helical" evidence="1">
    <location>
        <begin position="91"/>
        <end position="112"/>
    </location>
</feature>
<dbReference type="EMBL" id="VSSQ01031257">
    <property type="protein sequence ID" value="MPM82073.1"/>
    <property type="molecule type" value="Genomic_DNA"/>
</dbReference>
<reference evidence="2" key="1">
    <citation type="submission" date="2019-08" db="EMBL/GenBank/DDBJ databases">
        <authorList>
            <person name="Kucharzyk K."/>
            <person name="Murdoch R.W."/>
            <person name="Higgins S."/>
            <person name="Loffler F."/>
        </authorList>
    </citation>
    <scope>NUCLEOTIDE SEQUENCE</scope>
</reference>
<dbReference type="AlphaFoldDB" id="A0A645CYX8"/>
<feature type="transmembrane region" description="Helical" evidence="1">
    <location>
        <begin position="44"/>
        <end position="71"/>
    </location>
</feature>
<gene>
    <name evidence="2" type="ORF">SDC9_129131</name>
</gene>
<keyword evidence="1" id="KW-1133">Transmembrane helix</keyword>
<sequence length="186" mass="20504">MVQFAVPILCVLPATTAFLDDISSGFVKSYLPRIGKYAYIKGKVIACAVSGGGTLVLGALISWLAMTLLLFPTEVVLKANEVPPYYVHKLLTVFSLLFLNGAFWALLGMVLASVTASRYMAYAAPFVTYYLLVILHERFFPKLVSIYPKAWLVAETGLQLPLLLLELMVLLCIAFSAYAERRLSNV</sequence>
<comment type="caution">
    <text evidence="2">The sequence shown here is derived from an EMBL/GenBank/DDBJ whole genome shotgun (WGS) entry which is preliminary data.</text>
</comment>
<keyword evidence="1" id="KW-0472">Membrane</keyword>
<protein>
    <recommendedName>
        <fullName evidence="3">ABC-2 family transporter protein</fullName>
    </recommendedName>
</protein>
<feature type="transmembrane region" description="Helical" evidence="1">
    <location>
        <begin position="160"/>
        <end position="179"/>
    </location>
</feature>
<proteinExistence type="predicted"/>
<evidence type="ECO:0000313" key="2">
    <source>
        <dbReference type="EMBL" id="MPM82073.1"/>
    </source>
</evidence>
<keyword evidence="1" id="KW-0812">Transmembrane</keyword>
<feature type="transmembrane region" description="Helical" evidence="1">
    <location>
        <begin position="119"/>
        <end position="140"/>
    </location>
</feature>